<dbReference type="InterPro" id="IPR013815">
    <property type="entry name" value="ATP_grasp_subdomain_1"/>
</dbReference>
<dbReference type="EMBL" id="JBBVUL010000025">
    <property type="protein sequence ID" value="MEL0565996.1"/>
    <property type="molecule type" value="Genomic_DNA"/>
</dbReference>
<dbReference type="Gene3D" id="3.30.1490.20">
    <property type="entry name" value="ATP-grasp fold, A domain"/>
    <property type="match status" value="1"/>
</dbReference>
<keyword evidence="22" id="KW-1185">Reference proteome</keyword>
<evidence type="ECO:0000313" key="19">
    <source>
        <dbReference type="EMBL" id="KAA9321227.1"/>
    </source>
</evidence>
<keyword evidence="8" id="KW-0479">Metal-binding</keyword>
<dbReference type="InterPro" id="IPR005479">
    <property type="entry name" value="CPAse_ATP-bd"/>
</dbReference>
<reference evidence="19 21" key="1">
    <citation type="submission" date="2019-09" db="EMBL/GenBank/DDBJ databases">
        <title>Draft genome sequence assemblies of isolates from the urinary tract.</title>
        <authorList>
            <person name="Mores C.R."/>
            <person name="Putonti C."/>
            <person name="Wolfe A.J."/>
        </authorList>
    </citation>
    <scope>NUCLEOTIDE SEQUENCE [LARGE SCALE GENOMIC DNA]</scope>
    <source>
        <strain evidence="19 21">UMB246</strain>
    </source>
</reference>
<evidence type="ECO:0000259" key="17">
    <source>
        <dbReference type="PROSITE" id="PS50975"/>
    </source>
</evidence>
<evidence type="ECO:0000256" key="9">
    <source>
        <dbReference type="ARBA" id="ARBA00022737"/>
    </source>
</evidence>
<keyword evidence="11 16" id="KW-0067">ATP-binding</keyword>
<keyword evidence="14" id="KW-0464">Manganese</keyword>
<dbReference type="NCBIfam" id="NF003671">
    <property type="entry name" value="PRK05294.1"/>
    <property type="match status" value="1"/>
</dbReference>
<dbReference type="PROSITE" id="PS51855">
    <property type="entry name" value="MGS"/>
    <property type="match status" value="1"/>
</dbReference>
<feature type="domain" description="MGS-like" evidence="18">
    <location>
        <begin position="929"/>
        <end position="1057"/>
    </location>
</feature>
<dbReference type="Proteomes" id="UP001385848">
    <property type="component" value="Unassembled WGS sequence"/>
</dbReference>
<sequence length="1057" mass="118733">MPLENDLNKVLVLGSGPNIVGSVAEMDAYTNSAIKAFLEDDIHVVLVNPNPATVSSDRQKGVTVYLEPMTLAFMKRILRMEEPDAIVTAYGSTNALAVAKELLDDGIIDDMKIKLLTTNNELLNLVDHKKQIAFMQKNNFATCESWHLVKTDTNESITDLLSHARFPLLVTKYHQYIHNEHFKFQNVADLSEFFKAEAETEADHFNLNNYRLTEDLSNWEEVIVDVLRDNRGNFNFINISSCLEDVAINSGDSLIISPALTLNNDHVRKIRKLSKKIMNRLNIHGFLSIHFAVSHHDTEIELKVLSLKNRLTRTSVVARRVAMYDIGYVLAKIALGYNFNEIMQPLTGQNAAIEPVLDAVSIKFPYFSFSESGLNHYELGDIMQSSGESIGIGRNFEAAFLKGLESNFDINGLRDFYYLEKKQDRQQLLQRLANPDELHIITLLAAISSGLTYTQIHEVCRLHPLYFEKLTRIVEIAKQLKSNLSKDSLEIAKKFGFSNSFISIITQKSLEDIDDLCREYNFNSSYLLLDGSAGLYQANCSVCYSSFSSENEVNPLNSQRKVLIIGMKPMQVSLTSEYDYMIYHALKTLKDEGIATVLISNNSEAVSTAYELVDRVYFEPITYENIVKIARREGIDEVLTQFSGKEVNQLRPNLIKAGLKLLGQENLISELTKQKINVEGLPIELVPNKEIFTEGQAKQFAEKYGFPVLIGGQNRELKVKSAVVYDIPALEKYINENDLDEGTISRFIEGRKYEVIAISDSQNVTIPGIIEHLEQTGSHASDSIAVFQPQNLNKEQRAFLGKMTKEILPLIKMKGLFTLHFLQADGQFYLLQVKTYAGHNLAFLSKSLNSDLVGITTKCLLGKSLKELNLPENIWPASDLIHVKMPVFSYIDYQSGNTFDSKMKSSASVMGRDTLLSKALYKGYEGSNLTIPSYGTIFISVRDEDKQRTINLAQRFHRLGFKLVATEGTATILAEAGITTGIVKKVQEDQHNLLEKIASHKIVMVINVINLSDNASQDAIRIRDVALNTHIPVFSSLQTAELILEVLESLALTTQPI</sequence>
<evidence type="ECO:0000313" key="22">
    <source>
        <dbReference type="Proteomes" id="UP001385848"/>
    </source>
</evidence>
<dbReference type="Pfam" id="PF02786">
    <property type="entry name" value="CPSase_L_D2"/>
    <property type="match status" value="2"/>
</dbReference>
<evidence type="ECO:0000256" key="1">
    <source>
        <dbReference type="ARBA" id="ARBA00001936"/>
    </source>
</evidence>
<evidence type="ECO:0000256" key="8">
    <source>
        <dbReference type="ARBA" id="ARBA00022723"/>
    </source>
</evidence>
<comment type="caution">
    <text evidence="19">The sequence shown here is derived from an EMBL/GenBank/DDBJ whole genome shotgun (WGS) entry which is preliminary data.</text>
</comment>
<dbReference type="NCBIfam" id="NF009455">
    <property type="entry name" value="PRK12815.1"/>
    <property type="match status" value="1"/>
</dbReference>
<comment type="pathway">
    <text evidence="3">Amino-acid biosynthesis; L-arginine biosynthesis; carbamoyl phosphate from bicarbonate: step 1/1.</text>
</comment>
<dbReference type="PRINTS" id="PR00098">
    <property type="entry name" value="CPSASE"/>
</dbReference>
<dbReference type="Gene3D" id="3.40.50.20">
    <property type="match status" value="2"/>
</dbReference>
<dbReference type="InterPro" id="IPR058047">
    <property type="entry name" value="CPSase_preATP-grasp"/>
</dbReference>
<dbReference type="SUPFAM" id="SSF52335">
    <property type="entry name" value="Methylglyoxal synthase-like"/>
    <property type="match status" value="1"/>
</dbReference>
<comment type="catalytic activity">
    <reaction evidence="15">
        <text>hydrogencarbonate + NH4(+) + 2 ATP = carbamoyl phosphate + 2 ADP + phosphate + 2 H(+)</text>
        <dbReference type="Rhea" id="RHEA:18029"/>
        <dbReference type="ChEBI" id="CHEBI:15378"/>
        <dbReference type="ChEBI" id="CHEBI:17544"/>
        <dbReference type="ChEBI" id="CHEBI:28938"/>
        <dbReference type="ChEBI" id="CHEBI:30616"/>
        <dbReference type="ChEBI" id="CHEBI:43474"/>
        <dbReference type="ChEBI" id="CHEBI:58228"/>
        <dbReference type="ChEBI" id="CHEBI:456216"/>
        <dbReference type="EC" id="6.3.4.16"/>
    </reaction>
</comment>
<evidence type="ECO:0000256" key="12">
    <source>
        <dbReference type="ARBA" id="ARBA00022842"/>
    </source>
</evidence>
<dbReference type="InterPro" id="IPR016185">
    <property type="entry name" value="PreATP-grasp_dom_sf"/>
</dbReference>
<dbReference type="GO" id="GO:0044205">
    <property type="term" value="P:'de novo' UMP biosynthetic process"/>
    <property type="evidence" value="ECO:0007669"/>
    <property type="project" value="UniProtKB-UniPathway"/>
</dbReference>
<dbReference type="GO" id="GO:0006526">
    <property type="term" value="P:L-arginine biosynthetic process"/>
    <property type="evidence" value="ECO:0007669"/>
    <property type="project" value="UniProtKB-KW"/>
</dbReference>
<dbReference type="Proteomes" id="UP000327236">
    <property type="component" value="Unassembled WGS sequence"/>
</dbReference>
<dbReference type="RefSeq" id="WP_006587789.1">
    <property type="nucleotide sequence ID" value="NZ_CATOUW010000008.1"/>
</dbReference>
<dbReference type="Gene3D" id="3.30.470.20">
    <property type="entry name" value="ATP-grasp fold, B domain"/>
    <property type="match status" value="2"/>
</dbReference>
<evidence type="ECO:0000256" key="16">
    <source>
        <dbReference type="PROSITE-ProRule" id="PRU00409"/>
    </source>
</evidence>
<feature type="domain" description="ATP-grasp" evidence="17">
    <location>
        <begin position="675"/>
        <end position="861"/>
    </location>
</feature>
<reference evidence="20 22" key="2">
    <citation type="submission" date="2024-04" db="EMBL/GenBank/DDBJ databases">
        <title>Three lactobacilli isolated from voided urine samples from females with type 2 diabetes.</title>
        <authorList>
            <person name="Kula A."/>
            <person name="Stegman N."/>
            <person name="Putonti C."/>
        </authorList>
    </citation>
    <scope>NUCLEOTIDE SEQUENCE [LARGE SCALE GENOMIC DNA]</scope>
    <source>
        <strain evidence="20 22">1855</strain>
    </source>
</reference>
<keyword evidence="9" id="KW-0677">Repeat</keyword>
<evidence type="ECO:0000256" key="5">
    <source>
        <dbReference type="ARBA" id="ARBA00022571"/>
    </source>
</evidence>
<dbReference type="GeneID" id="31743069"/>
<evidence type="ECO:0000259" key="18">
    <source>
        <dbReference type="PROSITE" id="PS51855"/>
    </source>
</evidence>
<comment type="cofactor">
    <cofactor evidence="2">
        <name>Mg(2+)</name>
        <dbReference type="ChEBI" id="CHEBI:18420"/>
    </cofactor>
</comment>
<dbReference type="Gene3D" id="3.40.50.1380">
    <property type="entry name" value="Methylglyoxal synthase-like domain"/>
    <property type="match status" value="1"/>
</dbReference>
<keyword evidence="12" id="KW-0460">Magnesium</keyword>
<accession>A0A5N1IBA6</accession>
<dbReference type="AlphaFoldDB" id="A0A5N1IBA6"/>
<name>A0A5N1IBA6_LACJE</name>
<dbReference type="SMART" id="SM01096">
    <property type="entry name" value="CPSase_L_D3"/>
    <property type="match status" value="1"/>
</dbReference>
<dbReference type="KEGG" id="lje:BUE77_05005"/>
<comment type="similarity">
    <text evidence="4">Belongs to the CarB family.</text>
</comment>
<dbReference type="InterPro" id="IPR011761">
    <property type="entry name" value="ATP-grasp"/>
</dbReference>
<evidence type="ECO:0000256" key="11">
    <source>
        <dbReference type="ARBA" id="ARBA00022840"/>
    </source>
</evidence>
<dbReference type="SUPFAM" id="SSF48108">
    <property type="entry name" value="Carbamoyl phosphate synthetase, large subunit connection domain"/>
    <property type="match status" value="1"/>
</dbReference>
<dbReference type="Gene3D" id="1.10.1030.10">
    <property type="entry name" value="Carbamoyl-phosphate synthetase, large subunit oligomerisation domain"/>
    <property type="match status" value="1"/>
</dbReference>
<evidence type="ECO:0000256" key="6">
    <source>
        <dbReference type="ARBA" id="ARBA00022598"/>
    </source>
</evidence>
<dbReference type="InterPro" id="IPR033937">
    <property type="entry name" value="MGS_CPS_CarB"/>
</dbReference>
<evidence type="ECO:0000256" key="2">
    <source>
        <dbReference type="ARBA" id="ARBA00001946"/>
    </source>
</evidence>
<evidence type="ECO:0000256" key="4">
    <source>
        <dbReference type="ARBA" id="ARBA00009799"/>
    </source>
</evidence>
<dbReference type="SUPFAM" id="SSF56059">
    <property type="entry name" value="Glutathione synthetase ATP-binding domain-like"/>
    <property type="match status" value="2"/>
</dbReference>
<evidence type="ECO:0000256" key="7">
    <source>
        <dbReference type="ARBA" id="ARBA00022605"/>
    </source>
</evidence>
<keyword evidence="6" id="KW-0436">Ligase</keyword>
<evidence type="ECO:0000256" key="13">
    <source>
        <dbReference type="ARBA" id="ARBA00022975"/>
    </source>
</evidence>
<dbReference type="GO" id="GO:0004088">
    <property type="term" value="F:carbamoyl-phosphate synthase (glutamine-hydrolyzing) activity"/>
    <property type="evidence" value="ECO:0007669"/>
    <property type="project" value="TreeGrafter"/>
</dbReference>
<dbReference type="GO" id="GO:0006541">
    <property type="term" value="P:glutamine metabolic process"/>
    <property type="evidence" value="ECO:0007669"/>
    <property type="project" value="TreeGrafter"/>
</dbReference>
<evidence type="ECO:0000256" key="15">
    <source>
        <dbReference type="ARBA" id="ARBA00047359"/>
    </source>
</evidence>
<dbReference type="Pfam" id="PF02142">
    <property type="entry name" value="MGS"/>
    <property type="match status" value="1"/>
</dbReference>
<evidence type="ECO:0000313" key="20">
    <source>
        <dbReference type="EMBL" id="MEL0565996.1"/>
    </source>
</evidence>
<dbReference type="PANTHER" id="PTHR11405">
    <property type="entry name" value="CARBAMOYLTRANSFERASE FAMILY MEMBER"/>
    <property type="match status" value="1"/>
</dbReference>
<dbReference type="GO" id="GO:0004087">
    <property type="term" value="F:carbamoyl-phosphate synthase (ammonia) activity"/>
    <property type="evidence" value="ECO:0007669"/>
    <property type="project" value="UniProtKB-EC"/>
</dbReference>
<protein>
    <submittedName>
        <fullName evidence="19">Carbamoyl phosphate synthase large subunit</fullName>
    </submittedName>
</protein>
<dbReference type="InterPro" id="IPR005483">
    <property type="entry name" value="CPSase_dom"/>
</dbReference>
<dbReference type="InterPro" id="IPR036914">
    <property type="entry name" value="MGS-like_dom_sf"/>
</dbReference>
<dbReference type="GO" id="GO:0005737">
    <property type="term" value="C:cytoplasm"/>
    <property type="evidence" value="ECO:0007669"/>
    <property type="project" value="TreeGrafter"/>
</dbReference>
<gene>
    <name evidence="20" type="ORF">AAC431_08765</name>
    <name evidence="19" type="ORF">F6H94_06850</name>
</gene>
<keyword evidence="13" id="KW-0665">Pyrimidine biosynthesis</keyword>
<dbReference type="GO" id="GO:0005524">
    <property type="term" value="F:ATP binding"/>
    <property type="evidence" value="ECO:0007669"/>
    <property type="project" value="UniProtKB-UniRule"/>
</dbReference>
<dbReference type="PROSITE" id="PS50975">
    <property type="entry name" value="ATP_GRASP"/>
    <property type="match status" value="2"/>
</dbReference>
<dbReference type="UniPathway" id="UPA00070">
    <property type="reaction ID" value="UER00115"/>
</dbReference>
<dbReference type="OrthoDB" id="9804197at2"/>
<dbReference type="SUPFAM" id="SSF52440">
    <property type="entry name" value="PreATP-grasp domain"/>
    <property type="match status" value="2"/>
</dbReference>
<keyword evidence="10 16" id="KW-0547">Nucleotide-binding</keyword>
<dbReference type="CDD" id="cd01424">
    <property type="entry name" value="MGS_CPS_II"/>
    <property type="match status" value="1"/>
</dbReference>
<keyword evidence="7" id="KW-0028">Amino-acid biosynthesis</keyword>
<feature type="domain" description="ATP-grasp" evidence="17">
    <location>
        <begin position="132"/>
        <end position="335"/>
    </location>
</feature>
<evidence type="ECO:0000256" key="14">
    <source>
        <dbReference type="ARBA" id="ARBA00023211"/>
    </source>
</evidence>
<dbReference type="Pfam" id="PF25596">
    <property type="entry name" value="CPSase_L_D1"/>
    <property type="match status" value="2"/>
</dbReference>
<dbReference type="Pfam" id="PF02787">
    <property type="entry name" value="CPSase_L_D3"/>
    <property type="match status" value="1"/>
</dbReference>
<dbReference type="InterPro" id="IPR036897">
    <property type="entry name" value="CarbamoylP_synth_lsu_oligo_sf"/>
</dbReference>
<dbReference type="PANTHER" id="PTHR11405:SF53">
    <property type="entry name" value="CARBAMOYL-PHOSPHATE SYNTHASE [AMMONIA], MITOCHONDRIAL"/>
    <property type="match status" value="1"/>
</dbReference>
<dbReference type="FunFam" id="3.40.50.20:FF:000001">
    <property type="entry name" value="Carbamoyl-phosphate synthase large chain"/>
    <property type="match status" value="2"/>
</dbReference>
<dbReference type="EMBL" id="VYWW01000032">
    <property type="protein sequence ID" value="KAA9321227.1"/>
    <property type="molecule type" value="Genomic_DNA"/>
</dbReference>
<evidence type="ECO:0000256" key="10">
    <source>
        <dbReference type="ARBA" id="ARBA00022741"/>
    </source>
</evidence>
<dbReference type="InterPro" id="IPR011607">
    <property type="entry name" value="MGS-like_dom"/>
</dbReference>
<evidence type="ECO:0000256" key="3">
    <source>
        <dbReference type="ARBA" id="ARBA00005077"/>
    </source>
</evidence>
<organism evidence="19 21">
    <name type="scientific">Lactobacillus jensenii</name>
    <dbReference type="NCBI Taxonomy" id="109790"/>
    <lineage>
        <taxon>Bacteria</taxon>
        <taxon>Bacillati</taxon>
        <taxon>Bacillota</taxon>
        <taxon>Bacilli</taxon>
        <taxon>Lactobacillales</taxon>
        <taxon>Lactobacillaceae</taxon>
        <taxon>Lactobacillus</taxon>
    </lineage>
</organism>
<dbReference type="InterPro" id="IPR005480">
    <property type="entry name" value="CPSase_lsu_oligo"/>
</dbReference>
<proteinExistence type="inferred from homology"/>
<keyword evidence="5" id="KW-0055">Arginine biosynthesis</keyword>
<dbReference type="SMART" id="SM00851">
    <property type="entry name" value="MGS"/>
    <property type="match status" value="1"/>
</dbReference>
<comment type="cofactor">
    <cofactor evidence="1">
        <name>Mn(2+)</name>
        <dbReference type="ChEBI" id="CHEBI:29035"/>
    </cofactor>
</comment>
<dbReference type="GO" id="GO:0046872">
    <property type="term" value="F:metal ion binding"/>
    <property type="evidence" value="ECO:0007669"/>
    <property type="project" value="UniProtKB-KW"/>
</dbReference>
<evidence type="ECO:0000313" key="21">
    <source>
        <dbReference type="Proteomes" id="UP000327236"/>
    </source>
</evidence>